<dbReference type="EMBL" id="SMAD01000008">
    <property type="protein sequence ID" value="TCS86289.1"/>
    <property type="molecule type" value="Genomic_DNA"/>
</dbReference>
<feature type="transmembrane region" description="Helical" evidence="8">
    <location>
        <begin position="89"/>
        <end position="111"/>
    </location>
</feature>
<evidence type="ECO:0000256" key="8">
    <source>
        <dbReference type="SAM" id="Phobius"/>
    </source>
</evidence>
<keyword evidence="3" id="KW-0597">Phosphoprotein</keyword>
<keyword evidence="8" id="KW-0812">Transmembrane</keyword>
<dbReference type="InterPro" id="IPR011495">
    <property type="entry name" value="Sig_transdc_His_kin_sub2_dim/P"/>
</dbReference>
<dbReference type="InterPro" id="IPR003594">
    <property type="entry name" value="HATPase_dom"/>
</dbReference>
<dbReference type="EC" id="2.7.13.3" evidence="2"/>
<keyword evidence="7" id="KW-0067">ATP-binding</keyword>
<dbReference type="GO" id="GO:0004673">
    <property type="term" value="F:protein histidine kinase activity"/>
    <property type="evidence" value="ECO:0007669"/>
    <property type="project" value="UniProtKB-EC"/>
</dbReference>
<dbReference type="SMART" id="SM00387">
    <property type="entry name" value="HATPase_c"/>
    <property type="match status" value="1"/>
</dbReference>
<feature type="transmembrane region" description="Helical" evidence="8">
    <location>
        <begin position="140"/>
        <end position="160"/>
    </location>
</feature>
<dbReference type="GO" id="GO:0005524">
    <property type="term" value="F:ATP binding"/>
    <property type="evidence" value="ECO:0007669"/>
    <property type="project" value="UniProtKB-KW"/>
</dbReference>
<dbReference type="InterPro" id="IPR036890">
    <property type="entry name" value="HATPase_C_sf"/>
</dbReference>
<comment type="caution">
    <text evidence="10">The sequence shown here is derived from an EMBL/GenBank/DDBJ whole genome shotgun (WGS) entry which is preliminary data.</text>
</comment>
<keyword evidence="4" id="KW-0808">Transferase</keyword>
<evidence type="ECO:0000256" key="2">
    <source>
        <dbReference type="ARBA" id="ARBA00012438"/>
    </source>
</evidence>
<evidence type="ECO:0000256" key="7">
    <source>
        <dbReference type="ARBA" id="ARBA00022840"/>
    </source>
</evidence>
<dbReference type="PANTHER" id="PTHR41523">
    <property type="entry name" value="TWO-COMPONENT SYSTEM SENSOR PROTEIN"/>
    <property type="match status" value="1"/>
</dbReference>
<gene>
    <name evidence="10" type="ORF">EDD80_10881</name>
</gene>
<dbReference type="Pfam" id="PF02518">
    <property type="entry name" value="HATPase_c"/>
    <property type="match status" value="1"/>
</dbReference>
<feature type="transmembrane region" description="Helical" evidence="8">
    <location>
        <begin position="117"/>
        <end position="133"/>
    </location>
</feature>
<feature type="transmembrane region" description="Helical" evidence="8">
    <location>
        <begin position="37"/>
        <end position="58"/>
    </location>
</feature>
<dbReference type="PROSITE" id="PS50109">
    <property type="entry name" value="HIS_KIN"/>
    <property type="match status" value="1"/>
</dbReference>
<feature type="domain" description="Histidine kinase" evidence="9">
    <location>
        <begin position="233"/>
        <end position="425"/>
    </location>
</feature>
<evidence type="ECO:0000313" key="10">
    <source>
        <dbReference type="EMBL" id="TCS86289.1"/>
    </source>
</evidence>
<dbReference type="SUPFAM" id="SSF55874">
    <property type="entry name" value="ATPase domain of HSP90 chaperone/DNA topoisomerase II/histidine kinase"/>
    <property type="match status" value="1"/>
</dbReference>
<evidence type="ECO:0000256" key="5">
    <source>
        <dbReference type="ARBA" id="ARBA00022741"/>
    </source>
</evidence>
<protein>
    <recommendedName>
        <fullName evidence="2">histidine kinase</fullName>
        <ecNumber evidence="2">2.7.13.3</ecNumber>
    </recommendedName>
</protein>
<dbReference type="Gene3D" id="3.30.565.10">
    <property type="entry name" value="Histidine kinase-like ATPase, C-terminal domain"/>
    <property type="match status" value="1"/>
</dbReference>
<keyword evidence="11" id="KW-1185">Reference proteome</keyword>
<dbReference type="OrthoDB" id="1523170at2"/>
<keyword evidence="5" id="KW-0547">Nucleotide-binding</keyword>
<sequence>MLFLSICRADLYFLPMLKKIYHYLAGDSLSYSFEHRVFNLTSFIIMVFGMQAAILNYLIGLHIVTVWLAISGSVVSASLFYLSRVRKWFTATTIFVFITATIFVLGGSYFYNGGSSSPVLYFLFVLLNIFLLIASRKHQLLIYGLLAGAILALLLLEYYFPEMVVPYSSFEERMTDHITLLIYCPLFTMVVIVLFRRSYDWEQEMVLRQKQKLEEVNRITTEKNEYIESLIRELHHRVKNNLQIVSGLLSLQSNRLQDNNARMALEEGKTRVDAIAMIHQKLYMDNALATVNIEEYLSNLSSSLANSFGYDAACIHTDIRLNNHSMGIDMAIPIGLIVNELVTNSFKHAFQETTEPRIVVSLQERQEKLLELTVADNGKGLGDPEKLKDSDSFGMKLLRILVEQINGAMTIRQDAGTAFTIEIRA</sequence>
<evidence type="ECO:0000256" key="3">
    <source>
        <dbReference type="ARBA" id="ARBA00022553"/>
    </source>
</evidence>
<evidence type="ECO:0000256" key="4">
    <source>
        <dbReference type="ARBA" id="ARBA00022679"/>
    </source>
</evidence>
<dbReference type="Pfam" id="PF07568">
    <property type="entry name" value="HisKA_2"/>
    <property type="match status" value="1"/>
</dbReference>
<dbReference type="InterPro" id="IPR005467">
    <property type="entry name" value="His_kinase_dom"/>
</dbReference>
<keyword evidence="8" id="KW-0472">Membrane</keyword>
<reference evidence="10 11" key="1">
    <citation type="submission" date="2019-03" db="EMBL/GenBank/DDBJ databases">
        <title>Genomic Encyclopedia of Type Strains, Phase IV (KMG-IV): sequencing the most valuable type-strain genomes for metagenomic binning, comparative biology and taxonomic classification.</title>
        <authorList>
            <person name="Goeker M."/>
        </authorList>
    </citation>
    <scope>NUCLEOTIDE SEQUENCE [LARGE SCALE GENOMIC DNA]</scope>
    <source>
        <strain evidence="10 11">DSM 21100</strain>
    </source>
</reference>
<accession>A0A4R3KPE8</accession>
<evidence type="ECO:0000259" key="9">
    <source>
        <dbReference type="PROSITE" id="PS50109"/>
    </source>
</evidence>
<feature type="transmembrane region" description="Helical" evidence="8">
    <location>
        <begin position="64"/>
        <end position="82"/>
    </location>
</feature>
<dbReference type="AlphaFoldDB" id="A0A4R3KPE8"/>
<evidence type="ECO:0000256" key="1">
    <source>
        <dbReference type="ARBA" id="ARBA00000085"/>
    </source>
</evidence>
<evidence type="ECO:0000313" key="11">
    <source>
        <dbReference type="Proteomes" id="UP000295807"/>
    </source>
</evidence>
<organism evidence="10 11">
    <name type="scientific">Anseongella ginsenosidimutans</name>
    <dbReference type="NCBI Taxonomy" id="496056"/>
    <lineage>
        <taxon>Bacteria</taxon>
        <taxon>Pseudomonadati</taxon>
        <taxon>Bacteroidota</taxon>
        <taxon>Sphingobacteriia</taxon>
        <taxon>Sphingobacteriales</taxon>
        <taxon>Sphingobacteriaceae</taxon>
        <taxon>Anseongella</taxon>
    </lineage>
</organism>
<proteinExistence type="predicted"/>
<dbReference type="Gene3D" id="3.30.450.20">
    <property type="entry name" value="PAS domain"/>
    <property type="match status" value="1"/>
</dbReference>
<dbReference type="PANTHER" id="PTHR41523:SF8">
    <property type="entry name" value="ETHYLENE RESPONSE SENSOR PROTEIN"/>
    <property type="match status" value="1"/>
</dbReference>
<dbReference type="Proteomes" id="UP000295807">
    <property type="component" value="Unassembled WGS sequence"/>
</dbReference>
<keyword evidence="6 10" id="KW-0418">Kinase</keyword>
<comment type="catalytic activity">
    <reaction evidence="1">
        <text>ATP + protein L-histidine = ADP + protein N-phospho-L-histidine.</text>
        <dbReference type="EC" id="2.7.13.3"/>
    </reaction>
</comment>
<name>A0A4R3KPE8_9SPHI</name>
<feature type="transmembrane region" description="Helical" evidence="8">
    <location>
        <begin position="180"/>
        <end position="199"/>
    </location>
</feature>
<keyword evidence="8" id="KW-1133">Transmembrane helix</keyword>
<evidence type="ECO:0000256" key="6">
    <source>
        <dbReference type="ARBA" id="ARBA00022777"/>
    </source>
</evidence>